<dbReference type="NCBIfam" id="NF041464">
    <property type="entry name" value="HelD_BACSU"/>
    <property type="match status" value="1"/>
</dbReference>
<evidence type="ECO:0000313" key="8">
    <source>
        <dbReference type="EMBL" id="TDQ42010.1"/>
    </source>
</evidence>
<dbReference type="GO" id="GO:0003677">
    <property type="term" value="F:DNA binding"/>
    <property type="evidence" value="ECO:0007669"/>
    <property type="project" value="InterPro"/>
</dbReference>
<comment type="caution">
    <text evidence="8">The sequence shown here is derived from an EMBL/GenBank/DDBJ whole genome shotgun (WGS) entry which is preliminary data.</text>
</comment>
<evidence type="ECO:0000256" key="3">
    <source>
        <dbReference type="ARBA" id="ARBA00022806"/>
    </source>
</evidence>
<dbReference type="EMBL" id="SNYJ01000002">
    <property type="protein sequence ID" value="TDQ42010.1"/>
    <property type="molecule type" value="Genomic_DNA"/>
</dbReference>
<evidence type="ECO:0000256" key="1">
    <source>
        <dbReference type="ARBA" id="ARBA00022741"/>
    </source>
</evidence>
<dbReference type="PANTHER" id="PTHR11070">
    <property type="entry name" value="UVRD / RECB / PCRA DNA HELICASE FAMILY MEMBER"/>
    <property type="match status" value="1"/>
</dbReference>
<evidence type="ECO:0000256" key="6">
    <source>
        <dbReference type="SAM" id="Coils"/>
    </source>
</evidence>
<dbReference type="GO" id="GO:0000725">
    <property type="term" value="P:recombinational repair"/>
    <property type="evidence" value="ECO:0007669"/>
    <property type="project" value="TreeGrafter"/>
</dbReference>
<dbReference type="GO" id="GO:0043138">
    <property type="term" value="F:3'-5' DNA helicase activity"/>
    <property type="evidence" value="ECO:0007669"/>
    <property type="project" value="TreeGrafter"/>
</dbReference>
<dbReference type="GO" id="GO:0005829">
    <property type="term" value="C:cytosol"/>
    <property type="evidence" value="ECO:0007669"/>
    <property type="project" value="TreeGrafter"/>
</dbReference>
<keyword evidence="9" id="KW-1185">Reference proteome</keyword>
<dbReference type="Pfam" id="PF00580">
    <property type="entry name" value="UvrD-helicase"/>
    <property type="match status" value="1"/>
</dbReference>
<dbReference type="InterPro" id="IPR048228">
    <property type="entry name" value="HelD_bacillota"/>
</dbReference>
<feature type="binding site" evidence="5">
    <location>
        <begin position="235"/>
        <end position="242"/>
    </location>
    <ligand>
        <name>ATP</name>
        <dbReference type="ChEBI" id="CHEBI:30616"/>
    </ligand>
</feature>
<dbReference type="Proteomes" id="UP000295632">
    <property type="component" value="Unassembled WGS sequence"/>
</dbReference>
<sequence>MSEKHHPSIVAEEQAKLEEILTEISQQHKRLYEELEAYRSDIQMDRKHFWEGLSIDNTSWESKLETSVEIRSKAVELKGLEDEYHKRKNEYLTLERQKNTPYFCRVDFQYDQSPSIESIYIGAAALRDEEGDLHIFDWRAPISNLFYNTVSLGEASFEAPSGTIHGNVHLKRQMEIKDGQLKRVFDTDVTVGDSMLEQMASDATDTKMKTIVATIQKEQNDIIRDDLKKTLLINGVAGSGKTSIALQRVAYLLYTYKDKLSHADFLLLTPNGVFRDYLSNVLPQLGEENIRQLMLYDVMRQLAGPKVRIQHPYDYLEDLHSKKTAPSRVADRKAELAFMKLIDQYINKLNDEGLRFKSLSIETKLLFSEEQLRTLYYDGKGKMPHHERILFLKKQLLKKLSGMEESVRKKRYQRLISSNTYIGEEEELQKRSRQSAKRLFKRINKQVTNLEFLDFYQTYVDLFSNPMEGNDWDDISRESTAELKNGYIPFEDAAAFIYLKNALLDRQSFRERQLMIDEMQDYSPAQLYMLIHYFPRAQFTLFGDVQQAVYKYPEQATSYDQYKRLLGEDINISELHKSYRSTKHIVDFAANLLPSAIKMDAVDRPGEMPEIQRFSSREEWRDKIASTLQAWSDSNVRRVAIITKHEKQALEVYQALNTHIDVELVSRHSSAMNKNVIVIPSYMSKGLEFEGVIVADAGKDYYKGDADQHLLYTMCTRPLHRLLLLHQSDIAFPVFK</sequence>
<keyword evidence="3 5" id="KW-0347">Helicase</keyword>
<dbReference type="PROSITE" id="PS51198">
    <property type="entry name" value="UVRD_HELICASE_ATP_BIND"/>
    <property type="match status" value="1"/>
</dbReference>
<accession>A0A4R6U676</accession>
<dbReference type="GO" id="GO:0005524">
    <property type="term" value="F:ATP binding"/>
    <property type="evidence" value="ECO:0007669"/>
    <property type="project" value="UniProtKB-UniRule"/>
</dbReference>
<dbReference type="InterPro" id="IPR014016">
    <property type="entry name" value="UvrD-like_ATP-bd"/>
</dbReference>
<dbReference type="Gene3D" id="3.40.50.300">
    <property type="entry name" value="P-loop containing nucleotide triphosphate hydrolases"/>
    <property type="match status" value="3"/>
</dbReference>
<feature type="domain" description="UvrD-like helicase ATP-binding" evidence="7">
    <location>
        <begin position="214"/>
        <end position="582"/>
    </location>
</feature>
<dbReference type="PANTHER" id="PTHR11070:SF17">
    <property type="entry name" value="DNA HELICASE IV"/>
    <property type="match status" value="1"/>
</dbReference>
<evidence type="ECO:0000256" key="4">
    <source>
        <dbReference type="ARBA" id="ARBA00022840"/>
    </source>
</evidence>
<dbReference type="SUPFAM" id="SSF52540">
    <property type="entry name" value="P-loop containing nucleoside triphosphate hydrolases"/>
    <property type="match status" value="1"/>
</dbReference>
<gene>
    <name evidence="8" type="ORF">EV213_10238</name>
</gene>
<keyword evidence="2 5" id="KW-0378">Hydrolase</keyword>
<dbReference type="InterPro" id="IPR027417">
    <property type="entry name" value="P-loop_NTPase"/>
</dbReference>
<proteinExistence type="predicted"/>
<dbReference type="AlphaFoldDB" id="A0A4R6U676"/>
<organism evidence="8 9">
    <name type="scientific">Aureibacillus halotolerans</name>
    <dbReference type="NCBI Taxonomy" id="1508390"/>
    <lineage>
        <taxon>Bacteria</taxon>
        <taxon>Bacillati</taxon>
        <taxon>Bacillota</taxon>
        <taxon>Bacilli</taxon>
        <taxon>Bacillales</taxon>
        <taxon>Bacillaceae</taxon>
        <taxon>Aureibacillus</taxon>
    </lineage>
</organism>
<dbReference type="GO" id="GO:0016787">
    <property type="term" value="F:hydrolase activity"/>
    <property type="evidence" value="ECO:0007669"/>
    <property type="project" value="UniProtKB-UniRule"/>
</dbReference>
<dbReference type="OrthoDB" id="9787585at2"/>
<name>A0A4R6U676_9BACI</name>
<evidence type="ECO:0000313" key="9">
    <source>
        <dbReference type="Proteomes" id="UP000295632"/>
    </source>
</evidence>
<protein>
    <submittedName>
        <fullName evidence="8">Rep family ATP-dependent DNA helicase</fullName>
    </submittedName>
</protein>
<evidence type="ECO:0000256" key="5">
    <source>
        <dbReference type="PROSITE-ProRule" id="PRU00560"/>
    </source>
</evidence>
<evidence type="ECO:0000256" key="2">
    <source>
        <dbReference type="ARBA" id="ARBA00022801"/>
    </source>
</evidence>
<dbReference type="RefSeq" id="WP_133578909.1">
    <property type="nucleotide sequence ID" value="NZ_SNYJ01000002.1"/>
</dbReference>
<dbReference type="InterPro" id="IPR000212">
    <property type="entry name" value="DNA_helicase_UvrD/REP"/>
</dbReference>
<keyword evidence="1 5" id="KW-0547">Nucleotide-binding</keyword>
<feature type="coiled-coil region" evidence="6">
    <location>
        <begin position="10"/>
        <end position="41"/>
    </location>
</feature>
<evidence type="ECO:0000259" key="7">
    <source>
        <dbReference type="PROSITE" id="PS51198"/>
    </source>
</evidence>
<reference evidence="8 9" key="1">
    <citation type="submission" date="2019-03" db="EMBL/GenBank/DDBJ databases">
        <title>Genomic Encyclopedia of Type Strains, Phase IV (KMG-IV): sequencing the most valuable type-strain genomes for metagenomic binning, comparative biology and taxonomic classification.</title>
        <authorList>
            <person name="Goeker M."/>
        </authorList>
    </citation>
    <scope>NUCLEOTIDE SEQUENCE [LARGE SCALE GENOMIC DNA]</scope>
    <source>
        <strain evidence="8 9">DSM 28697</strain>
    </source>
</reference>
<keyword evidence="4 5" id="KW-0067">ATP-binding</keyword>
<keyword evidence="6" id="KW-0175">Coiled coil</keyword>